<organism evidence="2 3">
    <name type="scientific">Smittium culicis</name>
    <dbReference type="NCBI Taxonomy" id="133412"/>
    <lineage>
        <taxon>Eukaryota</taxon>
        <taxon>Fungi</taxon>
        <taxon>Fungi incertae sedis</taxon>
        <taxon>Zoopagomycota</taxon>
        <taxon>Kickxellomycotina</taxon>
        <taxon>Harpellomycetes</taxon>
        <taxon>Harpellales</taxon>
        <taxon>Legeriomycetaceae</taxon>
        <taxon>Smittium</taxon>
    </lineage>
</organism>
<evidence type="ECO:0000313" key="3">
    <source>
        <dbReference type="Proteomes" id="UP000187429"/>
    </source>
</evidence>
<protein>
    <submittedName>
        <fullName evidence="2">Uncharacterized protein</fullName>
    </submittedName>
</protein>
<feature type="region of interest" description="Disordered" evidence="1">
    <location>
        <begin position="230"/>
        <end position="258"/>
    </location>
</feature>
<dbReference type="AlphaFoldDB" id="A0A1R1Y9D5"/>
<name>A0A1R1Y9D5_9FUNG</name>
<sequence>MYADKEDQLFHRSIISDVEDRNNKLALGDTVLKLIVKDNKNFEDSNGLSIYQEKSDLLNRLESALSKIENSHGSEIERFGVPGKTPTYDREEKDIRASKYISLEYSDFNNDKKSVVSRVSKANIPLKTKKVEPNSKESIKEDLKDNVIKHSSIEKIFEDTDFFSESKTNLGFKLLLEIDQEKCREDLPTESIKSTDIRNLNRPLYSDIIDESSDRYEEFKGHERLDFKSDFRHTGGRRDKSIRERKRSESPKKIKGLV</sequence>
<reference evidence="3" key="1">
    <citation type="submission" date="2017-01" db="EMBL/GenBank/DDBJ databases">
        <authorList>
            <person name="Wang Y."/>
            <person name="White M."/>
            <person name="Kvist S."/>
            <person name="Moncalvo J.-M."/>
        </authorList>
    </citation>
    <scope>NUCLEOTIDE SEQUENCE [LARGE SCALE GENOMIC DNA]</scope>
    <source>
        <strain evidence="3">ID-206-W2</strain>
    </source>
</reference>
<evidence type="ECO:0000313" key="2">
    <source>
        <dbReference type="EMBL" id="OMJ23537.1"/>
    </source>
</evidence>
<dbReference type="Proteomes" id="UP000187429">
    <property type="component" value="Unassembled WGS sequence"/>
</dbReference>
<proteinExistence type="predicted"/>
<feature type="compositionally biased region" description="Basic and acidic residues" evidence="1">
    <location>
        <begin position="230"/>
        <end position="252"/>
    </location>
</feature>
<gene>
    <name evidence="2" type="ORF">AYI69_g4942</name>
</gene>
<evidence type="ECO:0000256" key="1">
    <source>
        <dbReference type="SAM" id="MobiDB-lite"/>
    </source>
</evidence>
<comment type="caution">
    <text evidence="2">The sequence shown here is derived from an EMBL/GenBank/DDBJ whole genome shotgun (WGS) entry which is preliminary data.</text>
</comment>
<dbReference type="EMBL" id="LSSM01002009">
    <property type="protein sequence ID" value="OMJ23537.1"/>
    <property type="molecule type" value="Genomic_DNA"/>
</dbReference>
<accession>A0A1R1Y9D5</accession>
<keyword evidence="3" id="KW-1185">Reference proteome</keyword>